<proteinExistence type="predicted"/>
<dbReference type="Gene3D" id="3.10.180.10">
    <property type="entry name" value="2,3-Dihydroxybiphenyl 1,2-Dioxygenase, domain 1"/>
    <property type="match status" value="1"/>
</dbReference>
<gene>
    <name evidence="1" type="ORF">XBLMG947_1334</name>
</gene>
<evidence type="ECO:0000313" key="1">
    <source>
        <dbReference type="EMBL" id="SBV50554.1"/>
    </source>
</evidence>
<dbReference type="Proteomes" id="UP000092503">
    <property type="component" value="Unassembled WGS sequence"/>
</dbReference>
<dbReference type="AlphaFoldDB" id="A0A1C3NJS4"/>
<dbReference type="InterPro" id="IPR029068">
    <property type="entry name" value="Glyas_Bleomycin-R_OHBP_Dase"/>
</dbReference>
<name>A0A1C3NJS4_9XANT</name>
<dbReference type="EMBL" id="FLTX01000018">
    <property type="protein sequence ID" value="SBV50554.1"/>
    <property type="molecule type" value="Genomic_DNA"/>
</dbReference>
<reference evidence="1 2" key="1">
    <citation type="submission" date="2016-06" db="EMBL/GenBank/DDBJ databases">
        <authorList>
            <person name="Kjaerup R.B."/>
            <person name="Dalgaard T.S."/>
            <person name="Juul-Madsen H.R."/>
        </authorList>
    </citation>
    <scope>NUCLEOTIDE SEQUENCE [LARGE SCALE GENOMIC DNA]</scope>
    <source>
        <strain evidence="1">LMG947</strain>
    </source>
</reference>
<accession>A0A1C3NJS4</accession>
<organism evidence="1 2">
    <name type="scientific">Xanthomonas bromi</name>
    <dbReference type="NCBI Taxonomy" id="56449"/>
    <lineage>
        <taxon>Bacteria</taxon>
        <taxon>Pseudomonadati</taxon>
        <taxon>Pseudomonadota</taxon>
        <taxon>Gammaproteobacteria</taxon>
        <taxon>Lysobacterales</taxon>
        <taxon>Lysobacteraceae</taxon>
        <taxon>Xanthomonas</taxon>
    </lineage>
</organism>
<dbReference type="STRING" id="56449.XBLMG947_1334"/>
<evidence type="ECO:0000313" key="2">
    <source>
        <dbReference type="Proteomes" id="UP000092503"/>
    </source>
</evidence>
<evidence type="ECO:0008006" key="3">
    <source>
        <dbReference type="Google" id="ProtNLM"/>
    </source>
</evidence>
<sequence length="44" mass="4858">MMRPACAHITQYYAAFVLDPDGNNMEAVFHGVAQRSANAVQITF</sequence>
<protein>
    <recommendedName>
        <fullName evidence="3">Lactoylglutathione lyase</fullName>
    </recommendedName>
</protein>